<keyword evidence="2 8" id="KW-0808">Transferase</keyword>
<dbReference type="EC" id="2.7.1.23" evidence="8"/>
<evidence type="ECO:0000256" key="7">
    <source>
        <dbReference type="ARBA" id="ARBA00023027"/>
    </source>
</evidence>
<dbReference type="OrthoDB" id="77798at2157"/>
<comment type="cofactor">
    <cofactor evidence="8">
        <name>a divalent metal cation</name>
        <dbReference type="ChEBI" id="CHEBI:60240"/>
    </cofactor>
</comment>
<dbReference type="RefSeq" id="WP_011998570.1">
    <property type="nucleotide sequence ID" value="NC_009776.1"/>
</dbReference>
<keyword evidence="6 8" id="KW-0521">NADP</keyword>
<dbReference type="PANTHER" id="PTHR20275:SF43">
    <property type="entry name" value="BIFUNCTIONAL NADP PHOSPHATASE_NAD KINASE"/>
    <property type="match status" value="1"/>
</dbReference>
<dbReference type="InterPro" id="IPR017437">
    <property type="entry name" value="ATP-NAD_kinase_PpnK-typ_C"/>
</dbReference>
<dbReference type="InterPro" id="IPR002504">
    <property type="entry name" value="NADK"/>
</dbReference>
<dbReference type="AlphaFoldDB" id="A8A9W6"/>
<dbReference type="SUPFAM" id="SSF111331">
    <property type="entry name" value="NAD kinase/diacylglycerol kinase-like"/>
    <property type="match status" value="1"/>
</dbReference>
<dbReference type="GO" id="GO:0006741">
    <property type="term" value="P:NADP+ biosynthetic process"/>
    <property type="evidence" value="ECO:0007669"/>
    <property type="project" value="UniProtKB-UniRule"/>
</dbReference>
<dbReference type="InterPro" id="IPR017438">
    <property type="entry name" value="ATP-NAD_kinase_N"/>
</dbReference>
<feature type="binding site" evidence="8">
    <location>
        <begin position="157"/>
        <end position="162"/>
    </location>
    <ligand>
        <name>NAD(+)</name>
        <dbReference type="ChEBI" id="CHEBI:57540"/>
    </ligand>
</feature>
<comment type="similarity">
    <text evidence="8">Belongs to the NAD kinase family.</text>
</comment>
<dbReference type="GO" id="GO:0003951">
    <property type="term" value="F:NAD+ kinase activity"/>
    <property type="evidence" value="ECO:0007669"/>
    <property type="project" value="UniProtKB-UniRule"/>
</dbReference>
<dbReference type="HAMAP" id="MF_00361">
    <property type="entry name" value="NAD_kinase"/>
    <property type="match status" value="1"/>
</dbReference>
<feature type="binding site" evidence="8">
    <location>
        <position position="154"/>
    </location>
    <ligand>
        <name>NAD(+)</name>
        <dbReference type="ChEBI" id="CHEBI:57540"/>
    </ligand>
</feature>
<comment type="function">
    <text evidence="8">Involved in the regulation of the intracellular balance of NAD and NADP, and is a key enzyme in the biosynthesis of NADP. Catalyzes specifically the phosphorylation on 2'-hydroxyl of the adenosine moiety of NAD to yield NADP.</text>
</comment>
<accession>A8A9W6</accession>
<dbReference type="Pfam" id="PF01513">
    <property type="entry name" value="NAD_kinase"/>
    <property type="match status" value="1"/>
</dbReference>
<evidence type="ECO:0000313" key="9">
    <source>
        <dbReference type="EMBL" id="ABU81718.1"/>
    </source>
</evidence>
<comment type="caution">
    <text evidence="8">Lacks conserved residue(s) required for the propagation of feature annotation.</text>
</comment>
<evidence type="ECO:0000256" key="8">
    <source>
        <dbReference type="HAMAP-Rule" id="MF_00361"/>
    </source>
</evidence>
<proteinExistence type="inferred from homology"/>
<feature type="binding site" evidence="8">
    <location>
        <position position="126"/>
    </location>
    <ligand>
        <name>NAD(+)</name>
        <dbReference type="ChEBI" id="CHEBI:57540"/>
    </ligand>
</feature>
<feature type="binding site" evidence="8">
    <location>
        <begin position="51"/>
        <end position="52"/>
    </location>
    <ligand>
        <name>NAD(+)</name>
        <dbReference type="ChEBI" id="CHEBI:57540"/>
    </ligand>
</feature>
<dbReference type="Pfam" id="PF20143">
    <property type="entry name" value="NAD_kinase_C"/>
    <property type="match status" value="1"/>
</dbReference>
<dbReference type="HOGENOM" id="CLU_008831_5_0_2"/>
<dbReference type="Gene3D" id="3.40.50.10330">
    <property type="entry name" value="Probable inorganic polyphosphate/atp-NAD kinase, domain 1"/>
    <property type="match status" value="1"/>
</dbReference>
<feature type="binding site" evidence="8">
    <location>
        <position position="146"/>
    </location>
    <ligand>
        <name>NAD(+)</name>
        <dbReference type="ChEBI" id="CHEBI:57540"/>
    </ligand>
</feature>
<comment type="catalytic activity">
    <reaction evidence="8">
        <text>NAD(+) + ATP = ADP + NADP(+) + H(+)</text>
        <dbReference type="Rhea" id="RHEA:18629"/>
        <dbReference type="ChEBI" id="CHEBI:15378"/>
        <dbReference type="ChEBI" id="CHEBI:30616"/>
        <dbReference type="ChEBI" id="CHEBI:57540"/>
        <dbReference type="ChEBI" id="CHEBI:58349"/>
        <dbReference type="ChEBI" id="CHEBI:456216"/>
        <dbReference type="EC" id="2.7.1.23"/>
    </reaction>
</comment>
<dbReference type="GO" id="GO:0005524">
    <property type="term" value="F:ATP binding"/>
    <property type="evidence" value="ECO:0007669"/>
    <property type="project" value="UniProtKB-KW"/>
</dbReference>
<dbReference type="KEGG" id="iho:Igni_0536"/>
<comment type="subcellular location">
    <subcellularLocation>
        <location evidence="8">Cytoplasm</location>
    </subcellularLocation>
</comment>
<keyword evidence="10" id="KW-1185">Reference proteome</keyword>
<feature type="binding site" evidence="8">
    <location>
        <begin position="116"/>
        <end position="117"/>
    </location>
    <ligand>
        <name>NAD(+)</name>
        <dbReference type="ChEBI" id="CHEBI:57540"/>
    </ligand>
</feature>
<keyword evidence="4 8" id="KW-0418">Kinase</keyword>
<dbReference type="PhylomeDB" id="A8A9W6"/>
<keyword evidence="7 8" id="KW-0520">NAD</keyword>
<dbReference type="GO" id="GO:0019674">
    <property type="term" value="P:NAD+ metabolic process"/>
    <property type="evidence" value="ECO:0007669"/>
    <property type="project" value="InterPro"/>
</dbReference>
<evidence type="ECO:0000256" key="2">
    <source>
        <dbReference type="ARBA" id="ARBA00022679"/>
    </source>
</evidence>
<evidence type="ECO:0000256" key="5">
    <source>
        <dbReference type="ARBA" id="ARBA00022840"/>
    </source>
</evidence>
<protein>
    <recommendedName>
        <fullName evidence="8">NAD kinase</fullName>
        <ecNumber evidence="8">2.7.1.23</ecNumber>
    </recommendedName>
    <alternativeName>
        <fullName evidence="8">ATP-dependent NAD kinase</fullName>
    </alternativeName>
</protein>
<name>A8A9W6_IGNH4</name>
<keyword evidence="3 8" id="KW-0547">Nucleotide-binding</keyword>
<dbReference type="EMBL" id="CP000816">
    <property type="protein sequence ID" value="ABU81718.1"/>
    <property type="molecule type" value="Genomic_DNA"/>
</dbReference>
<dbReference type="STRING" id="453591.Igni_0536"/>
<feature type="active site" description="Proton acceptor" evidence="8">
    <location>
        <position position="51"/>
    </location>
</feature>
<keyword evidence="5 8" id="KW-0067">ATP-binding</keyword>
<gene>
    <name evidence="8" type="primary">nadK</name>
    <name evidence="9" type="ordered locus">Igni_0536</name>
</gene>
<evidence type="ECO:0000256" key="1">
    <source>
        <dbReference type="ARBA" id="ARBA00022490"/>
    </source>
</evidence>
<dbReference type="InterPro" id="IPR016064">
    <property type="entry name" value="NAD/diacylglycerol_kinase_sf"/>
</dbReference>
<dbReference type="Proteomes" id="UP000000262">
    <property type="component" value="Chromosome"/>
</dbReference>
<organism evidence="9 10">
    <name type="scientific">Ignicoccus hospitalis (strain KIN4/I / DSM 18386 / JCM 14125)</name>
    <dbReference type="NCBI Taxonomy" id="453591"/>
    <lineage>
        <taxon>Archaea</taxon>
        <taxon>Thermoproteota</taxon>
        <taxon>Thermoprotei</taxon>
        <taxon>Desulfurococcales</taxon>
        <taxon>Desulfurococcaceae</taxon>
        <taxon>Ignicoccus</taxon>
    </lineage>
</organism>
<dbReference type="GO" id="GO:0005737">
    <property type="term" value="C:cytoplasm"/>
    <property type="evidence" value="ECO:0007669"/>
    <property type="project" value="UniProtKB-SubCell"/>
</dbReference>
<evidence type="ECO:0000256" key="4">
    <source>
        <dbReference type="ARBA" id="ARBA00022777"/>
    </source>
</evidence>
<keyword evidence="1 8" id="KW-0963">Cytoplasm</keyword>
<evidence type="ECO:0000256" key="6">
    <source>
        <dbReference type="ARBA" id="ARBA00022857"/>
    </source>
</evidence>
<reference evidence="9 10" key="1">
    <citation type="journal article" date="2008" name="Genome Biol.">
        <title>A genomic analysis of the archaeal system Ignicoccus hospitalis-Nanoarchaeum equitans.</title>
        <authorList>
            <person name="Podar M."/>
            <person name="Anderson I."/>
            <person name="Makarova K.S."/>
            <person name="Elkins J.G."/>
            <person name="Ivanova N."/>
            <person name="Wall M.A."/>
            <person name="Lykidis A."/>
            <person name="Mavromatis K."/>
            <person name="Sun H."/>
            <person name="Hudson M.E."/>
            <person name="Chen W."/>
            <person name="Deciu C."/>
            <person name="Hutchison D."/>
            <person name="Eads J.R."/>
            <person name="Anderson A."/>
            <person name="Fernandes F."/>
            <person name="Szeto E."/>
            <person name="Lapidus A."/>
            <person name="Kyrpides N.C."/>
            <person name="Saier M.H.Jr."/>
            <person name="Richardson P.M."/>
            <person name="Rachel R."/>
            <person name="Huber H."/>
            <person name="Eisen J.A."/>
            <person name="Koonin E.V."/>
            <person name="Keller M."/>
            <person name="Stetter K.O."/>
        </authorList>
    </citation>
    <scope>NUCLEOTIDE SEQUENCE [LARGE SCALE GENOMIC DNA]</scope>
    <source>
        <strain evidence="10">KIN4/I / DSM 18386 / JCM 14125</strain>
    </source>
</reference>
<dbReference type="PANTHER" id="PTHR20275">
    <property type="entry name" value="NAD KINASE"/>
    <property type="match status" value="1"/>
</dbReference>
<evidence type="ECO:0000313" key="10">
    <source>
        <dbReference type="Proteomes" id="UP000000262"/>
    </source>
</evidence>
<dbReference type="eggNOG" id="arCOG01348">
    <property type="taxonomic scope" value="Archaea"/>
</dbReference>
<dbReference type="GO" id="GO:0046872">
    <property type="term" value="F:metal ion binding"/>
    <property type="evidence" value="ECO:0007669"/>
    <property type="project" value="UniProtKB-UniRule"/>
</dbReference>
<dbReference type="Gene3D" id="2.60.200.30">
    <property type="entry name" value="Probable inorganic polyphosphate/atp-NAD kinase, domain 2"/>
    <property type="match status" value="1"/>
</dbReference>
<evidence type="ECO:0000256" key="3">
    <source>
        <dbReference type="ARBA" id="ARBA00022741"/>
    </source>
</evidence>
<sequence>MEVVVSFKPDERARELAERVARGLEGAGVKVRWFPEADPCAADGLVVVGGDGTLLYTLSKAPCETPPVMTVRAGRRAFLLDVEPREVEEAVRKFVRGEYQLEEHKRLEVDGHFALNEFAVLSKWRRVTKLNVEVSGYSVYEGLEGDGIIVSTTLGSSAYALSAGGPIVDPRAEVLLLVPVNPIQLDARAVVLPKDSEIKVKIVYNTKEVVTLLDGIVELTGEEFVISLTGPKVRFARFRRENFYRRLIELRSFKA</sequence>
<dbReference type="GeneID" id="5562150"/>